<name>A0ABQ8TQE3_PERAM</name>
<feature type="domain" description="Mos1 transposase HTH" evidence="2">
    <location>
        <begin position="123"/>
        <end position="160"/>
    </location>
</feature>
<dbReference type="Proteomes" id="UP001148838">
    <property type="component" value="Unassembled WGS sequence"/>
</dbReference>
<feature type="region of interest" description="Disordered" evidence="1">
    <location>
        <begin position="91"/>
        <end position="114"/>
    </location>
</feature>
<sequence length="373" mass="42441">MQSKSPYGHSKQYLSLGYLASERDEGDNADEMSKGASTENYPAFAHIGLRENTGNNLNEQEDNGQDWQSIEKSGNTWVDDQNSTKVFSERASVNNDREKVNSGSVKRGKEKAQKMECQVQKKKKHFRYILTFEFNRGANAAEVGRNICVVYSENVIGESTPISEEHPYPEWEVAYYEEYGERCYDICTSLSYTNVLRLTVHLGGNFYTSSQSCSIRRVLDVKTASNNNYFKMKGFNQPMSRVCTNSHQRLDDLRLSFHNLKRNLVYATPVESEDDLVARIFAAAGEINDNPEVFHRVRQSMSRRSNLCVQVNGGCVTVLGILLRHLGKMPLYYRGKMTTCCKCVPVLTPAPKRRKKTAASILTDDMHLKYVKR</sequence>
<reference evidence="3 4" key="1">
    <citation type="journal article" date="2022" name="Allergy">
        <title>Genome assembly and annotation of Periplaneta americana reveal a comprehensive cockroach allergen profile.</title>
        <authorList>
            <person name="Wang L."/>
            <person name="Xiong Q."/>
            <person name="Saelim N."/>
            <person name="Wang L."/>
            <person name="Nong W."/>
            <person name="Wan A.T."/>
            <person name="Shi M."/>
            <person name="Liu X."/>
            <person name="Cao Q."/>
            <person name="Hui J.H.L."/>
            <person name="Sookrung N."/>
            <person name="Leung T.F."/>
            <person name="Tungtrongchitr A."/>
            <person name="Tsui S.K.W."/>
        </authorList>
    </citation>
    <scope>NUCLEOTIDE SEQUENCE [LARGE SCALE GENOMIC DNA]</scope>
    <source>
        <strain evidence="3">PWHHKU_190912</strain>
    </source>
</reference>
<evidence type="ECO:0000259" key="2">
    <source>
        <dbReference type="Pfam" id="PF17906"/>
    </source>
</evidence>
<evidence type="ECO:0000313" key="3">
    <source>
        <dbReference type="EMBL" id="KAJ4447829.1"/>
    </source>
</evidence>
<protein>
    <recommendedName>
        <fullName evidence="2">Mos1 transposase HTH domain-containing protein</fullName>
    </recommendedName>
</protein>
<feature type="region of interest" description="Disordered" evidence="1">
    <location>
        <begin position="1"/>
        <end position="67"/>
    </location>
</feature>
<evidence type="ECO:0000313" key="4">
    <source>
        <dbReference type="Proteomes" id="UP001148838"/>
    </source>
</evidence>
<gene>
    <name evidence="3" type="ORF">ANN_09837</name>
</gene>
<evidence type="ECO:0000256" key="1">
    <source>
        <dbReference type="SAM" id="MobiDB-lite"/>
    </source>
</evidence>
<proteinExistence type="predicted"/>
<dbReference type="Gene3D" id="1.10.10.1450">
    <property type="match status" value="1"/>
</dbReference>
<dbReference type="EMBL" id="JAJSOF020000005">
    <property type="protein sequence ID" value="KAJ4447829.1"/>
    <property type="molecule type" value="Genomic_DNA"/>
</dbReference>
<dbReference type="InterPro" id="IPR041426">
    <property type="entry name" value="Mos1_HTH"/>
</dbReference>
<keyword evidence="4" id="KW-1185">Reference proteome</keyword>
<comment type="caution">
    <text evidence="3">The sequence shown here is derived from an EMBL/GenBank/DDBJ whole genome shotgun (WGS) entry which is preliminary data.</text>
</comment>
<organism evidence="3 4">
    <name type="scientific">Periplaneta americana</name>
    <name type="common">American cockroach</name>
    <name type="synonym">Blatta americana</name>
    <dbReference type="NCBI Taxonomy" id="6978"/>
    <lineage>
        <taxon>Eukaryota</taxon>
        <taxon>Metazoa</taxon>
        <taxon>Ecdysozoa</taxon>
        <taxon>Arthropoda</taxon>
        <taxon>Hexapoda</taxon>
        <taxon>Insecta</taxon>
        <taxon>Pterygota</taxon>
        <taxon>Neoptera</taxon>
        <taxon>Polyneoptera</taxon>
        <taxon>Dictyoptera</taxon>
        <taxon>Blattodea</taxon>
        <taxon>Blattoidea</taxon>
        <taxon>Blattidae</taxon>
        <taxon>Blattinae</taxon>
        <taxon>Periplaneta</taxon>
    </lineage>
</organism>
<accession>A0ABQ8TQE3</accession>
<dbReference type="Pfam" id="PF17906">
    <property type="entry name" value="HTH_48"/>
    <property type="match status" value="1"/>
</dbReference>